<organism evidence="8">
    <name type="scientific">Cladocopium goreaui</name>
    <dbReference type="NCBI Taxonomy" id="2562237"/>
    <lineage>
        <taxon>Eukaryota</taxon>
        <taxon>Sar</taxon>
        <taxon>Alveolata</taxon>
        <taxon>Dinophyceae</taxon>
        <taxon>Suessiales</taxon>
        <taxon>Symbiodiniaceae</taxon>
        <taxon>Cladocopium</taxon>
    </lineage>
</organism>
<dbReference type="InterPro" id="IPR019787">
    <property type="entry name" value="Znf_PHD-finger"/>
</dbReference>
<evidence type="ECO:0000313" key="9">
    <source>
        <dbReference type="EMBL" id="CAL1153885.1"/>
    </source>
</evidence>
<dbReference type="EMBL" id="CAMXCT020002791">
    <property type="protein sequence ID" value="CAL1153885.1"/>
    <property type="molecule type" value="Genomic_DNA"/>
</dbReference>
<feature type="compositionally biased region" description="Low complexity" evidence="5">
    <location>
        <begin position="232"/>
        <end position="241"/>
    </location>
</feature>
<evidence type="ECO:0000259" key="6">
    <source>
        <dbReference type="PROSITE" id="PS50016"/>
    </source>
</evidence>
<feature type="region of interest" description="Disordered" evidence="5">
    <location>
        <begin position="198"/>
        <end position="250"/>
    </location>
</feature>
<feature type="domain" description="PHD-type" evidence="6">
    <location>
        <begin position="122"/>
        <end position="174"/>
    </location>
</feature>
<dbReference type="InterPro" id="IPR059153">
    <property type="entry name" value="NSD_PHD-1st"/>
</dbReference>
<dbReference type="InterPro" id="IPR001841">
    <property type="entry name" value="Znf_RING"/>
</dbReference>
<proteinExistence type="predicted"/>
<dbReference type="PANTHER" id="PTHR47177:SF3">
    <property type="entry name" value="F18C1.6 PROTEIN"/>
    <property type="match status" value="1"/>
</dbReference>
<evidence type="ECO:0000256" key="1">
    <source>
        <dbReference type="ARBA" id="ARBA00022723"/>
    </source>
</evidence>
<dbReference type="EMBL" id="CAMXCT010002791">
    <property type="protein sequence ID" value="CAI4000510.1"/>
    <property type="molecule type" value="Genomic_DNA"/>
</dbReference>
<dbReference type="Pfam" id="PF13639">
    <property type="entry name" value="zf-RING_2"/>
    <property type="match status" value="1"/>
</dbReference>
<evidence type="ECO:0000256" key="3">
    <source>
        <dbReference type="ARBA" id="ARBA00022833"/>
    </source>
</evidence>
<dbReference type="PANTHER" id="PTHR47177">
    <property type="entry name" value="F18C1.6 PROTEIN"/>
    <property type="match status" value="1"/>
</dbReference>
<dbReference type="GO" id="GO:0008270">
    <property type="term" value="F:zinc ion binding"/>
    <property type="evidence" value="ECO:0007669"/>
    <property type="project" value="UniProtKB-KW"/>
</dbReference>
<accession>A0A9P1CZZ6</accession>
<dbReference type="SMART" id="SM00249">
    <property type="entry name" value="PHD"/>
    <property type="match status" value="1"/>
</dbReference>
<keyword evidence="3" id="KW-0862">Zinc</keyword>
<comment type="caution">
    <text evidence="8">The sequence shown here is derived from an EMBL/GenBank/DDBJ whole genome shotgun (WGS) entry which is preliminary data.</text>
</comment>
<feature type="domain" description="RING-type" evidence="7">
    <location>
        <begin position="43"/>
        <end position="85"/>
    </location>
</feature>
<evidence type="ECO:0000256" key="2">
    <source>
        <dbReference type="ARBA" id="ARBA00022771"/>
    </source>
</evidence>
<dbReference type="SMART" id="SM00184">
    <property type="entry name" value="RING"/>
    <property type="match status" value="2"/>
</dbReference>
<evidence type="ECO:0000313" key="11">
    <source>
        <dbReference type="Proteomes" id="UP001152797"/>
    </source>
</evidence>
<dbReference type="OrthoDB" id="428832at2759"/>
<dbReference type="PROSITE" id="PS50016">
    <property type="entry name" value="ZF_PHD_2"/>
    <property type="match status" value="1"/>
</dbReference>
<evidence type="ECO:0000256" key="5">
    <source>
        <dbReference type="SAM" id="MobiDB-lite"/>
    </source>
</evidence>
<name>A0A9P1CZZ6_9DINO</name>
<evidence type="ECO:0000313" key="8">
    <source>
        <dbReference type="EMBL" id="CAI4000510.1"/>
    </source>
</evidence>
<sequence length="331" mass="35320">MAPKKRKLPAKRARTQRVVERDVLTGEAPTFVRSCNAAGERICGACLLPLEPDDKVGATDNCTHIFHYECVEKWSQTENSCPQCKVRFFWMAAYGSNHQRQSLMKVESKDQEEQEEEEFEEVSICEKCKEVGDEAKLLLCDGMHGTCNATFHYTCVGLSGVPRGSWFCPDCMERGFDIDARGRRGSRVPRAAAAGVSAVSAASAPTAPVDNTVEVPAPVPQPPVEGQGAGGAPSALGAPAPTDSSHNARNTRNRLPSQLQLSSLACLTPAVEVPTFQAGRPGGGQAPAAGLFATFAARRCAKAAGGEEKGSFISLNPTYEEDFMANQKAGG</sequence>
<dbReference type="InterPro" id="IPR001965">
    <property type="entry name" value="Znf_PHD"/>
</dbReference>
<dbReference type="SUPFAM" id="SSF57903">
    <property type="entry name" value="FYVE/PHD zinc finger"/>
    <property type="match status" value="1"/>
</dbReference>
<dbReference type="SUPFAM" id="SSF57850">
    <property type="entry name" value="RING/U-box"/>
    <property type="match status" value="1"/>
</dbReference>
<keyword evidence="2 4" id="KW-0863">Zinc-finger</keyword>
<dbReference type="InterPro" id="IPR013083">
    <property type="entry name" value="Znf_RING/FYVE/PHD"/>
</dbReference>
<dbReference type="InterPro" id="IPR011011">
    <property type="entry name" value="Znf_FYVE_PHD"/>
</dbReference>
<evidence type="ECO:0000259" key="7">
    <source>
        <dbReference type="PROSITE" id="PS50089"/>
    </source>
</evidence>
<dbReference type="Pfam" id="PF23011">
    <property type="entry name" value="PHD-1st_NSD"/>
    <property type="match status" value="1"/>
</dbReference>
<dbReference type="EMBL" id="CAMXCT030002791">
    <property type="protein sequence ID" value="CAL4787822.1"/>
    <property type="molecule type" value="Genomic_DNA"/>
</dbReference>
<dbReference type="Gene3D" id="3.30.40.10">
    <property type="entry name" value="Zinc/RING finger domain, C3HC4 (zinc finger)"/>
    <property type="match status" value="2"/>
</dbReference>
<dbReference type="AlphaFoldDB" id="A0A9P1CZZ6"/>
<evidence type="ECO:0000256" key="4">
    <source>
        <dbReference type="PROSITE-ProRule" id="PRU00175"/>
    </source>
</evidence>
<keyword evidence="11" id="KW-1185">Reference proteome</keyword>
<keyword evidence="1" id="KW-0479">Metal-binding</keyword>
<evidence type="ECO:0000313" key="10">
    <source>
        <dbReference type="EMBL" id="CAL4787822.1"/>
    </source>
</evidence>
<protein>
    <submittedName>
        <fullName evidence="10">PHD and RING finger domain-containing protein 1</fullName>
    </submittedName>
</protein>
<dbReference type="Proteomes" id="UP001152797">
    <property type="component" value="Unassembled WGS sequence"/>
</dbReference>
<dbReference type="PROSITE" id="PS50089">
    <property type="entry name" value="ZF_RING_2"/>
    <property type="match status" value="1"/>
</dbReference>
<reference evidence="9" key="2">
    <citation type="submission" date="2024-04" db="EMBL/GenBank/DDBJ databases">
        <authorList>
            <person name="Chen Y."/>
            <person name="Shah S."/>
            <person name="Dougan E. K."/>
            <person name="Thang M."/>
            <person name="Chan C."/>
        </authorList>
    </citation>
    <scope>NUCLEOTIDE SEQUENCE [LARGE SCALE GENOMIC DNA]</scope>
</reference>
<gene>
    <name evidence="8" type="ORF">C1SCF055_LOCUS26622</name>
</gene>
<reference evidence="8" key="1">
    <citation type="submission" date="2022-10" db="EMBL/GenBank/DDBJ databases">
        <authorList>
            <person name="Chen Y."/>
            <person name="Dougan E. K."/>
            <person name="Chan C."/>
            <person name="Rhodes N."/>
            <person name="Thang M."/>
        </authorList>
    </citation>
    <scope>NUCLEOTIDE SEQUENCE</scope>
</reference>
<feature type="compositionally biased region" description="Low complexity" evidence="5">
    <location>
        <begin position="198"/>
        <end position="216"/>
    </location>
</feature>